<gene>
    <name evidence="11" type="ORF">Osc7112_6230</name>
</gene>
<dbReference type="Gene3D" id="3.30.565.10">
    <property type="entry name" value="Histidine kinase-like ATPase, C-terminal domain"/>
    <property type="match status" value="1"/>
</dbReference>
<evidence type="ECO:0000256" key="5">
    <source>
        <dbReference type="ARBA" id="ARBA00022777"/>
    </source>
</evidence>
<keyword evidence="4 11" id="KW-0808">Transferase</keyword>
<dbReference type="InterPro" id="IPR036097">
    <property type="entry name" value="HisK_dim/P_sf"/>
</dbReference>
<keyword evidence="5 11" id="KW-0418">Kinase</keyword>
<dbReference type="EMBL" id="CP003614">
    <property type="protein sequence ID" value="AFZ10408.1"/>
    <property type="molecule type" value="Genomic_DNA"/>
</dbReference>
<evidence type="ECO:0000256" key="6">
    <source>
        <dbReference type="ARBA" id="ARBA00023012"/>
    </source>
</evidence>
<dbReference type="Pfam" id="PF00072">
    <property type="entry name" value="Response_reg"/>
    <property type="match status" value="1"/>
</dbReference>
<dbReference type="CDD" id="cd16922">
    <property type="entry name" value="HATPase_EvgS-ArcB-TorS-like"/>
    <property type="match status" value="1"/>
</dbReference>
<comment type="caution">
    <text evidence="7">Lacks conserved residue(s) required for the propagation of feature annotation.</text>
</comment>
<dbReference type="Pfam" id="PF02518">
    <property type="entry name" value="HATPase_c"/>
    <property type="match status" value="1"/>
</dbReference>
<dbReference type="EC" id="2.7.13.3" evidence="2"/>
<dbReference type="InterPro" id="IPR001789">
    <property type="entry name" value="Sig_transdc_resp-reg_receiver"/>
</dbReference>
<keyword evidence="6" id="KW-0902">Two-component regulatory system</keyword>
<dbReference type="GO" id="GO:0009927">
    <property type="term" value="F:histidine phosphotransfer kinase activity"/>
    <property type="evidence" value="ECO:0007669"/>
    <property type="project" value="TreeGrafter"/>
</dbReference>
<dbReference type="InterPro" id="IPR003661">
    <property type="entry name" value="HisK_dim/P_dom"/>
</dbReference>
<proteinExistence type="predicted"/>
<name>K9VQP1_9CYAN</name>
<evidence type="ECO:0000256" key="4">
    <source>
        <dbReference type="ARBA" id="ARBA00022679"/>
    </source>
</evidence>
<dbReference type="OrthoDB" id="510512at2"/>
<dbReference type="AlphaFoldDB" id="K9VQP1"/>
<evidence type="ECO:0000259" key="10">
    <source>
        <dbReference type="PROSITE" id="PS50110"/>
    </source>
</evidence>
<evidence type="ECO:0000313" key="12">
    <source>
        <dbReference type="Proteomes" id="UP000010478"/>
    </source>
</evidence>
<keyword evidence="3" id="KW-0597">Phosphoprotein</keyword>
<evidence type="ECO:0000256" key="1">
    <source>
        <dbReference type="ARBA" id="ARBA00000085"/>
    </source>
</evidence>
<dbReference type="GO" id="GO:0000155">
    <property type="term" value="F:phosphorelay sensor kinase activity"/>
    <property type="evidence" value="ECO:0007669"/>
    <property type="project" value="InterPro"/>
</dbReference>
<feature type="domain" description="Response regulatory" evidence="10">
    <location>
        <begin position="660"/>
        <end position="773"/>
    </location>
</feature>
<evidence type="ECO:0000259" key="9">
    <source>
        <dbReference type="PROSITE" id="PS50109"/>
    </source>
</evidence>
<organism evidence="11 12">
    <name type="scientific">Phormidium nigroviride PCC 7112</name>
    <dbReference type="NCBI Taxonomy" id="179408"/>
    <lineage>
        <taxon>Bacteria</taxon>
        <taxon>Bacillati</taxon>
        <taxon>Cyanobacteriota</taxon>
        <taxon>Cyanophyceae</taxon>
        <taxon>Oscillatoriophycideae</taxon>
        <taxon>Oscillatoriales</taxon>
        <taxon>Oscillatoriaceae</taxon>
        <taxon>Phormidium</taxon>
    </lineage>
</organism>
<dbReference type="PANTHER" id="PTHR43047:SF63">
    <property type="entry name" value="HISTIDINE KINASE"/>
    <property type="match status" value="1"/>
</dbReference>
<feature type="compositionally biased region" description="Polar residues" evidence="8">
    <location>
        <begin position="482"/>
        <end position="494"/>
    </location>
</feature>
<dbReference type="PATRIC" id="fig|179408.3.peg.7748"/>
<dbReference type="Proteomes" id="UP000010478">
    <property type="component" value="Chromosome"/>
</dbReference>
<dbReference type="eggNOG" id="COG0784">
    <property type="taxonomic scope" value="Bacteria"/>
</dbReference>
<dbReference type="CDD" id="cd00082">
    <property type="entry name" value="HisKA"/>
    <property type="match status" value="1"/>
</dbReference>
<dbReference type="GO" id="GO:0005886">
    <property type="term" value="C:plasma membrane"/>
    <property type="evidence" value="ECO:0007669"/>
    <property type="project" value="TreeGrafter"/>
</dbReference>
<dbReference type="KEGG" id="oni:Osc7112_6230"/>
<dbReference type="SUPFAM" id="SSF52172">
    <property type="entry name" value="CheY-like"/>
    <property type="match status" value="2"/>
</dbReference>
<dbReference type="STRING" id="179408.Osc7112_6230"/>
<reference evidence="11 12" key="1">
    <citation type="submission" date="2012-05" db="EMBL/GenBank/DDBJ databases">
        <title>Finished chromosome of genome of Oscillatoria sp. PCC 7112.</title>
        <authorList>
            <consortium name="US DOE Joint Genome Institute"/>
            <person name="Gugger M."/>
            <person name="Coursin T."/>
            <person name="Rippka R."/>
            <person name="Tandeau De Marsac N."/>
            <person name="Huntemann M."/>
            <person name="Wei C.-L."/>
            <person name="Han J."/>
            <person name="Detter J.C."/>
            <person name="Han C."/>
            <person name="Tapia R."/>
            <person name="Davenport K."/>
            <person name="Daligault H."/>
            <person name="Erkkila T."/>
            <person name="Gu W."/>
            <person name="Munk A.C.C."/>
            <person name="Teshima H."/>
            <person name="Xu Y."/>
            <person name="Chain P."/>
            <person name="Chen A."/>
            <person name="Krypides N."/>
            <person name="Mavromatis K."/>
            <person name="Markowitz V."/>
            <person name="Szeto E."/>
            <person name="Ivanova N."/>
            <person name="Mikhailova N."/>
            <person name="Ovchinnikova G."/>
            <person name="Pagani I."/>
            <person name="Pati A."/>
            <person name="Goodwin L."/>
            <person name="Peters L."/>
            <person name="Pitluck S."/>
            <person name="Woyke T."/>
            <person name="Kerfeld C."/>
        </authorList>
    </citation>
    <scope>NUCLEOTIDE SEQUENCE [LARGE SCALE GENOMIC DNA]</scope>
    <source>
        <strain evidence="11 12">PCC 7112</strain>
    </source>
</reference>
<evidence type="ECO:0000256" key="3">
    <source>
        <dbReference type="ARBA" id="ARBA00022553"/>
    </source>
</evidence>
<dbReference type="InterPro" id="IPR005467">
    <property type="entry name" value="His_kinase_dom"/>
</dbReference>
<feature type="domain" description="Histidine kinase" evidence="9">
    <location>
        <begin position="388"/>
        <end position="627"/>
    </location>
</feature>
<dbReference type="HOGENOM" id="CLU_009061_0_0_3"/>
<dbReference type="eggNOG" id="COG2205">
    <property type="taxonomic scope" value="Bacteria"/>
</dbReference>
<keyword evidence="12" id="KW-1185">Reference proteome</keyword>
<evidence type="ECO:0000256" key="7">
    <source>
        <dbReference type="PROSITE-ProRule" id="PRU00169"/>
    </source>
</evidence>
<comment type="catalytic activity">
    <reaction evidence="1">
        <text>ATP + protein L-histidine = ADP + protein N-phospho-L-histidine.</text>
        <dbReference type="EC" id="2.7.13.3"/>
    </reaction>
</comment>
<dbReference type="PROSITE" id="PS50109">
    <property type="entry name" value="HIS_KIN"/>
    <property type="match status" value="1"/>
</dbReference>
<dbReference type="SMART" id="SM00448">
    <property type="entry name" value="REC"/>
    <property type="match status" value="1"/>
</dbReference>
<dbReference type="InterPro" id="IPR004358">
    <property type="entry name" value="Sig_transdc_His_kin-like_C"/>
</dbReference>
<dbReference type="Pfam" id="PF00512">
    <property type="entry name" value="HisKA"/>
    <property type="match status" value="1"/>
</dbReference>
<dbReference type="PROSITE" id="PS50110">
    <property type="entry name" value="RESPONSE_REGULATORY"/>
    <property type="match status" value="1"/>
</dbReference>
<dbReference type="InterPro" id="IPR011006">
    <property type="entry name" value="CheY-like_superfamily"/>
</dbReference>
<dbReference type="Gene3D" id="1.10.287.130">
    <property type="match status" value="1"/>
</dbReference>
<sequence>MPLTTPSLKNFIEPVPLCLQTGALESLQSIFKSCNCDRVAIVNEQLQPLGLVYLRSLWAWGADRTNDGQQPLSESQIAIEPVRALPGAMSVSEFWQYLQTEELNAPARSNRETAGISSNNPIALTDASGQFLGMLDSLSLLQFAALNSSSLCSLTEPATAVKEIELKPVSEAIATALDAQVRFLEAGLKPSENLNSLVQLLEKLPLPLRLQTPTAQIVSQNAAWRILLGAGPEPVPEPAANLGKHSPRKPSHLTSKYKSVQLEAIAKECRSLVGASRSGDSLRDSLAARDSTAATSCPLPLYAAASPSTLTAPAWCPTAGKPDTYICDCPVQKGQERIWQFVKQPLSEQLILVMGQDVTEEHLVAKELAAKNADLIHLNRLKDEFLSCISHELKTPLTAVLGLSSLLKDKLIGELNDRQTRYAKLIHKSGRHLMTIVNDILDLTRMETGQLELIPEAVEIASTCQRAFEQAKQLQQQEEKNPPTQSKTDGTANAEPSAQIEFTLEIEPGLSQLIADELRLRQMLVNLLSNALKFTELGGKIGLKVNVWEGWIAFTVWDTGIGIPADKQHLIFQKFQQLESPLTRRFQGTGLGLVLTQRLARLHGGDVSFISSENQGSQFTLLLPPNPPGNSEEVPASGADEEELLKPQYQTLTANSRSRLVLIVEAVPKYIEDLTNVLSGLGYQVIVARSGTEAVEKARRFSPEAIFLNPLLPLLSGWDVLTLLKSDPDTRSIPAIVTATRGEKERASVNRAEGFLSLPVEEPALRRLLADLIDHSNSSSAKVRSSLTVLWLSPQNSSSQGSALLLNPNYCRVLEADDLGQAELVARIWRPDAIVLDGTSQLQNPLAFIEQLSRSRNLGSLPLVTLDHPTTQLANQVKGLSVFPCLATSSPDDSETSPTELMPSALWQVIQVAAGMSWKPSILFADISTLPDLQRTSGGNPTEELEHGDRSTAAEIPLPNSQFSTPNFQALIHYIHTAGFRGSIAQSWTEVLQQLQYQSVDLVLLCLRDAPSESPAMLQALSNLRQMAVKLPILVWDYRSAVNSESEAIDFLLQEVSAKILPSSLSAAQLLDKIQQTLLTHSSS</sequence>
<evidence type="ECO:0000256" key="2">
    <source>
        <dbReference type="ARBA" id="ARBA00012438"/>
    </source>
</evidence>
<dbReference type="InterPro" id="IPR003594">
    <property type="entry name" value="HATPase_dom"/>
</dbReference>
<dbReference type="PRINTS" id="PR00344">
    <property type="entry name" value="BCTRLSENSOR"/>
</dbReference>
<evidence type="ECO:0000256" key="8">
    <source>
        <dbReference type="SAM" id="MobiDB-lite"/>
    </source>
</evidence>
<dbReference type="SUPFAM" id="SSF55874">
    <property type="entry name" value="ATPase domain of HSP90 chaperone/DNA topoisomerase II/histidine kinase"/>
    <property type="match status" value="1"/>
</dbReference>
<evidence type="ECO:0000313" key="11">
    <source>
        <dbReference type="EMBL" id="AFZ10408.1"/>
    </source>
</evidence>
<dbReference type="RefSeq" id="WP_015179604.1">
    <property type="nucleotide sequence ID" value="NC_019729.1"/>
</dbReference>
<dbReference type="Gene3D" id="3.40.50.2300">
    <property type="match status" value="1"/>
</dbReference>
<protein>
    <recommendedName>
        <fullName evidence="2">histidine kinase</fullName>
        <ecNumber evidence="2">2.7.13.3</ecNumber>
    </recommendedName>
</protein>
<feature type="region of interest" description="Disordered" evidence="8">
    <location>
        <begin position="471"/>
        <end position="494"/>
    </location>
</feature>
<dbReference type="SMART" id="SM00388">
    <property type="entry name" value="HisKA"/>
    <property type="match status" value="1"/>
</dbReference>
<accession>K9VQP1</accession>
<dbReference type="SUPFAM" id="SSF47384">
    <property type="entry name" value="Homodimeric domain of signal transducing histidine kinase"/>
    <property type="match status" value="1"/>
</dbReference>
<dbReference type="SMART" id="SM00387">
    <property type="entry name" value="HATPase_c"/>
    <property type="match status" value="1"/>
</dbReference>
<dbReference type="PANTHER" id="PTHR43047">
    <property type="entry name" value="TWO-COMPONENT HISTIDINE PROTEIN KINASE"/>
    <property type="match status" value="1"/>
</dbReference>
<dbReference type="InterPro" id="IPR036890">
    <property type="entry name" value="HATPase_C_sf"/>
</dbReference>